<dbReference type="Pfam" id="PF01694">
    <property type="entry name" value="Rhomboid"/>
    <property type="match status" value="2"/>
</dbReference>
<evidence type="ECO:0000256" key="7">
    <source>
        <dbReference type="SAM" id="Phobius"/>
    </source>
</evidence>
<feature type="domain" description="Peptidase S54 rhomboid" evidence="8">
    <location>
        <begin position="52"/>
        <end position="106"/>
    </location>
</feature>
<feature type="transmembrane region" description="Helical" evidence="7">
    <location>
        <begin position="192"/>
        <end position="212"/>
    </location>
</feature>
<dbReference type="GO" id="GO:0008233">
    <property type="term" value="F:peptidase activity"/>
    <property type="evidence" value="ECO:0007669"/>
    <property type="project" value="UniProtKB-KW"/>
</dbReference>
<keyword evidence="9" id="KW-0645">Protease</keyword>
<evidence type="ECO:0000313" key="9">
    <source>
        <dbReference type="EMBL" id="BDC99995.1"/>
    </source>
</evidence>
<dbReference type="SUPFAM" id="SSF144091">
    <property type="entry name" value="Rhomboid-like"/>
    <property type="match status" value="1"/>
</dbReference>
<evidence type="ECO:0000256" key="4">
    <source>
        <dbReference type="ARBA" id="ARBA00022801"/>
    </source>
</evidence>
<keyword evidence="4" id="KW-0378">Hydrolase</keyword>
<gene>
    <name evidence="9" type="ORF">PEPS_22760</name>
</gene>
<dbReference type="PANTHER" id="PTHR43731:SF14">
    <property type="entry name" value="PRESENILIN-ASSOCIATED RHOMBOID-LIKE PROTEIN, MITOCHONDRIAL"/>
    <property type="match status" value="1"/>
</dbReference>
<accession>A0ABN6L9X2</accession>
<feature type="domain" description="Peptidase S54 rhomboid" evidence="8">
    <location>
        <begin position="193"/>
        <end position="267"/>
    </location>
</feature>
<feature type="transmembrane region" description="Helical" evidence="7">
    <location>
        <begin position="224"/>
        <end position="241"/>
    </location>
</feature>
<dbReference type="InterPro" id="IPR050925">
    <property type="entry name" value="Rhomboid_protease_S54"/>
</dbReference>
<dbReference type="EMBL" id="AP025292">
    <property type="protein sequence ID" value="BDC99995.1"/>
    <property type="molecule type" value="Genomic_DNA"/>
</dbReference>
<feature type="transmembrane region" description="Helical" evidence="7">
    <location>
        <begin position="253"/>
        <end position="271"/>
    </location>
</feature>
<evidence type="ECO:0000256" key="2">
    <source>
        <dbReference type="ARBA" id="ARBA00009045"/>
    </source>
</evidence>
<name>A0ABN6L9X2_9BACT</name>
<keyword evidence="6 7" id="KW-0472">Membrane</keyword>
<dbReference type="RefSeq" id="WP_332922400.1">
    <property type="nucleotide sequence ID" value="NZ_AP025292.1"/>
</dbReference>
<proteinExistence type="inferred from homology"/>
<feature type="transmembrane region" description="Helical" evidence="7">
    <location>
        <begin position="54"/>
        <end position="77"/>
    </location>
</feature>
<protein>
    <submittedName>
        <fullName evidence="9">Rhomboid family intramembrane serine protease</fullName>
    </submittedName>
</protein>
<dbReference type="Proteomes" id="UP001354989">
    <property type="component" value="Chromosome"/>
</dbReference>
<keyword evidence="10" id="KW-1185">Reference proteome</keyword>
<evidence type="ECO:0000313" key="10">
    <source>
        <dbReference type="Proteomes" id="UP001354989"/>
    </source>
</evidence>
<feature type="transmembrane region" description="Helical" evidence="7">
    <location>
        <begin position="89"/>
        <end position="107"/>
    </location>
</feature>
<dbReference type="GO" id="GO:0006508">
    <property type="term" value="P:proteolysis"/>
    <property type="evidence" value="ECO:0007669"/>
    <property type="project" value="UniProtKB-KW"/>
</dbReference>
<organism evidence="9 10">
    <name type="scientific">Persicobacter psychrovividus</name>
    <dbReference type="NCBI Taxonomy" id="387638"/>
    <lineage>
        <taxon>Bacteria</taxon>
        <taxon>Pseudomonadati</taxon>
        <taxon>Bacteroidota</taxon>
        <taxon>Cytophagia</taxon>
        <taxon>Cytophagales</taxon>
        <taxon>Persicobacteraceae</taxon>
        <taxon>Persicobacter</taxon>
    </lineage>
</organism>
<dbReference type="InterPro" id="IPR035952">
    <property type="entry name" value="Rhomboid-like_sf"/>
</dbReference>
<comment type="subcellular location">
    <subcellularLocation>
        <location evidence="1">Membrane</location>
        <topology evidence="1">Multi-pass membrane protein</topology>
    </subcellularLocation>
</comment>
<keyword evidence="5 7" id="KW-1133">Transmembrane helix</keyword>
<evidence type="ECO:0000256" key="3">
    <source>
        <dbReference type="ARBA" id="ARBA00022692"/>
    </source>
</evidence>
<comment type="similarity">
    <text evidence="2">Belongs to the peptidase S54 family.</text>
</comment>
<reference evidence="9 10" key="1">
    <citation type="submission" date="2021-12" db="EMBL/GenBank/DDBJ databases">
        <title>Genome sequencing of bacteria with rrn-lacking chromosome and rrn-plasmid.</title>
        <authorList>
            <person name="Anda M."/>
            <person name="Iwasaki W."/>
        </authorList>
    </citation>
    <scope>NUCLEOTIDE SEQUENCE [LARGE SCALE GENOMIC DNA]</scope>
    <source>
        <strain evidence="9 10">NBRC 101262</strain>
    </source>
</reference>
<dbReference type="InterPro" id="IPR022764">
    <property type="entry name" value="Peptidase_S54_rhomboid_dom"/>
</dbReference>
<evidence type="ECO:0000256" key="6">
    <source>
        <dbReference type="ARBA" id="ARBA00023136"/>
    </source>
</evidence>
<evidence type="ECO:0000259" key="8">
    <source>
        <dbReference type="Pfam" id="PF01694"/>
    </source>
</evidence>
<feature type="transmembrane region" description="Helical" evidence="7">
    <location>
        <begin position="12"/>
        <end position="34"/>
    </location>
</feature>
<dbReference type="PANTHER" id="PTHR43731">
    <property type="entry name" value="RHOMBOID PROTEASE"/>
    <property type="match status" value="1"/>
</dbReference>
<sequence length="279" mass="31780">MMGRITPMVKNLLLINIAVYILTSVIHTPLSNLITNYGALRYLNSQWFLPFQVITYMFMHGGFWHIASNMLGLFFLAPLLEQVWGPKKFLIYYMACGIGAGILYAGAGSVESMYVNKNINSYLSIEHPTPQQYNDVVDILDRHADNYINIPGLRDLYYDYSEQGASQSNFERDSKRIMFKVSEVYKASRDRFQLIGASGAIFGIILAFGMMFPNLELMLLFPPIPIKAKYFALMYGAYELFRGVNQSPGDNVAHFAHIAGMIVGFIILRQWKKQHGSFY</sequence>
<dbReference type="Gene3D" id="1.20.1540.10">
    <property type="entry name" value="Rhomboid-like"/>
    <property type="match status" value="1"/>
</dbReference>
<evidence type="ECO:0000256" key="5">
    <source>
        <dbReference type="ARBA" id="ARBA00022989"/>
    </source>
</evidence>
<evidence type="ECO:0000256" key="1">
    <source>
        <dbReference type="ARBA" id="ARBA00004141"/>
    </source>
</evidence>
<keyword evidence="3 7" id="KW-0812">Transmembrane</keyword>